<dbReference type="AlphaFoldDB" id="A0A3N4SI43"/>
<keyword evidence="2" id="KW-0732">Signal</keyword>
<organism evidence="3 4">
    <name type="scientific">Kitasatospora cineracea</name>
    <dbReference type="NCBI Taxonomy" id="88074"/>
    <lineage>
        <taxon>Bacteria</taxon>
        <taxon>Bacillati</taxon>
        <taxon>Actinomycetota</taxon>
        <taxon>Actinomycetes</taxon>
        <taxon>Kitasatosporales</taxon>
        <taxon>Streptomycetaceae</taxon>
        <taxon>Kitasatospora</taxon>
    </lineage>
</organism>
<evidence type="ECO:0008006" key="5">
    <source>
        <dbReference type="Google" id="ProtNLM"/>
    </source>
</evidence>
<evidence type="ECO:0000313" key="4">
    <source>
        <dbReference type="Proteomes" id="UP000266906"/>
    </source>
</evidence>
<feature type="signal peptide" evidence="2">
    <location>
        <begin position="1"/>
        <end position="21"/>
    </location>
</feature>
<sequence>MLRRTALLLAAALPCAAACTAQDRPAPSTGRAAAAPQAPEHSGQSLWHVIDADGRTTAQLPDDDPVVSAVRKPVVLHSGAVDNRDERILADSTAQEFSFYAPAFADRLRAQHYDTKLAELFTANHLATRQVGIAWYRSTLPEDLATAKVEMESTIEFTAADPGYLTANGFKLDQPYTQHRTVGLARSGDRWVITAIDKTALQPGTAPTS</sequence>
<comment type="caution">
    <text evidence="3">The sequence shown here is derived from an EMBL/GenBank/DDBJ whole genome shotgun (WGS) entry which is preliminary data.</text>
</comment>
<dbReference type="RefSeq" id="WP_123819294.1">
    <property type="nucleotide sequence ID" value="NZ_RKQG01000001.1"/>
</dbReference>
<evidence type="ECO:0000313" key="3">
    <source>
        <dbReference type="EMBL" id="RPE36174.1"/>
    </source>
</evidence>
<accession>A0A3N4SI43</accession>
<protein>
    <recommendedName>
        <fullName evidence="5">Mce-associated membrane protein</fullName>
    </recommendedName>
</protein>
<feature type="chain" id="PRO_5039340178" description="Mce-associated membrane protein" evidence="2">
    <location>
        <begin position="22"/>
        <end position="209"/>
    </location>
</feature>
<dbReference type="EMBL" id="RKQG01000001">
    <property type="protein sequence ID" value="RPE36174.1"/>
    <property type="molecule type" value="Genomic_DNA"/>
</dbReference>
<dbReference type="Proteomes" id="UP000266906">
    <property type="component" value="Unassembled WGS sequence"/>
</dbReference>
<evidence type="ECO:0000256" key="2">
    <source>
        <dbReference type="SAM" id="SignalP"/>
    </source>
</evidence>
<keyword evidence="4" id="KW-1185">Reference proteome</keyword>
<reference evidence="3 4" key="1">
    <citation type="submission" date="2018-11" db="EMBL/GenBank/DDBJ databases">
        <title>Sequencing the genomes of 1000 actinobacteria strains.</title>
        <authorList>
            <person name="Klenk H.-P."/>
        </authorList>
    </citation>
    <scope>NUCLEOTIDE SEQUENCE [LARGE SCALE GENOMIC DNA]</scope>
    <source>
        <strain evidence="3 4">DSM 44781</strain>
    </source>
</reference>
<name>A0A3N4SI43_9ACTN</name>
<feature type="region of interest" description="Disordered" evidence="1">
    <location>
        <begin position="22"/>
        <end position="43"/>
    </location>
</feature>
<proteinExistence type="predicted"/>
<gene>
    <name evidence="3" type="ORF">EDD38_4542</name>
</gene>
<evidence type="ECO:0000256" key="1">
    <source>
        <dbReference type="SAM" id="MobiDB-lite"/>
    </source>
</evidence>